<dbReference type="EMBL" id="QGTX01000001">
    <property type="protein sequence ID" value="PWW24114.1"/>
    <property type="molecule type" value="Genomic_DNA"/>
</dbReference>
<reference evidence="2" key="1">
    <citation type="submission" date="2018-05" db="EMBL/GenBank/DDBJ databases">
        <authorList>
            <person name="Klenk H.-P."/>
            <person name="Huntemann M."/>
            <person name="Clum A."/>
            <person name="Pillay M."/>
            <person name="Palaniappan K."/>
            <person name="Varghese N."/>
            <person name="Mikhailova N."/>
            <person name="Stamatis D."/>
            <person name="Reddy T."/>
            <person name="Daum C."/>
            <person name="Shapiro N."/>
            <person name="Ivanova N."/>
            <person name="Kyrpides N."/>
            <person name="Woyke T."/>
        </authorList>
    </citation>
    <scope>NUCLEOTIDE SEQUENCE [LARGE SCALE GENOMIC DNA]</scope>
    <source>
        <strain evidence="2">DSM 45417</strain>
    </source>
</reference>
<dbReference type="RefSeq" id="WP_245900151.1">
    <property type="nucleotide sequence ID" value="NZ_QGTX01000001.1"/>
</dbReference>
<dbReference type="AlphaFoldDB" id="A0A317QMG1"/>
<name>A0A317QMG1_9ACTN</name>
<accession>A0A317QMG1</accession>
<dbReference type="Proteomes" id="UP000246661">
    <property type="component" value="Unassembled WGS sequence"/>
</dbReference>
<keyword evidence="2" id="KW-1185">Reference proteome</keyword>
<evidence type="ECO:0000313" key="1">
    <source>
        <dbReference type="EMBL" id="PWW24114.1"/>
    </source>
</evidence>
<protein>
    <submittedName>
        <fullName evidence="1">Uncharacterized protein</fullName>
    </submittedName>
</protein>
<gene>
    <name evidence="1" type="ORF">JD79_03292</name>
</gene>
<evidence type="ECO:0000313" key="2">
    <source>
        <dbReference type="Proteomes" id="UP000246661"/>
    </source>
</evidence>
<comment type="caution">
    <text evidence="1">The sequence shown here is derived from an EMBL/GenBank/DDBJ whole genome shotgun (WGS) entry which is preliminary data.</text>
</comment>
<organism evidence="1 2">
    <name type="scientific">Geodermatophilus normandii</name>
    <dbReference type="NCBI Taxonomy" id="1137989"/>
    <lineage>
        <taxon>Bacteria</taxon>
        <taxon>Bacillati</taxon>
        <taxon>Actinomycetota</taxon>
        <taxon>Actinomycetes</taxon>
        <taxon>Geodermatophilales</taxon>
        <taxon>Geodermatophilaceae</taxon>
        <taxon>Geodermatophilus</taxon>
    </lineage>
</organism>
<proteinExistence type="predicted"/>
<sequence>MRSVAGVDVAAVLTVPALPVDIRHQSKVDRGEVARRAARVLAGARSRRP</sequence>